<dbReference type="GO" id="GO:0006004">
    <property type="term" value="P:fucose metabolic process"/>
    <property type="evidence" value="ECO:0007669"/>
    <property type="project" value="TreeGrafter"/>
</dbReference>
<dbReference type="EMBL" id="AGXP01000026">
    <property type="protein sequence ID" value="EIY97214.1"/>
    <property type="molecule type" value="Genomic_DNA"/>
</dbReference>
<evidence type="ECO:0000256" key="5">
    <source>
        <dbReference type="ARBA" id="ARBA00023295"/>
    </source>
</evidence>
<feature type="chain" id="PRO_5003721875" description="alpha-L-fucosidase" evidence="6">
    <location>
        <begin position="21"/>
        <end position="605"/>
    </location>
</feature>
<evidence type="ECO:0000256" key="4">
    <source>
        <dbReference type="ARBA" id="ARBA00022801"/>
    </source>
</evidence>
<comment type="caution">
    <text evidence="8">The sequence shown here is derived from an EMBL/GenBank/DDBJ whole genome shotgun (WGS) entry which is preliminary data.</text>
</comment>
<evidence type="ECO:0000256" key="6">
    <source>
        <dbReference type="SAM" id="SignalP"/>
    </source>
</evidence>
<evidence type="ECO:0000256" key="3">
    <source>
        <dbReference type="ARBA" id="ARBA00022729"/>
    </source>
</evidence>
<evidence type="ECO:0000256" key="2">
    <source>
        <dbReference type="ARBA" id="ARBA00012662"/>
    </source>
</evidence>
<sequence length="605" mass="68266">MKKLILSTALLAAICTAGQAQEKNDYYVKHVEFPQGATLEQKVDMAARLVPTPQQLEWQQMELTAFLHFGINTFTGREWGDGKENPALFNPTDFDAEQWVRSLKEAGFKMAILTAKHHDGFCLWPTKTTGHSVAASPWKDGEGDVVRELRDACDKYGIKFGVYLSPWDRNASCYGDSPKYNEFFIEQLTELLTNYGEVHEVWFDGANGEGPNGKKQEYDWTAILSTIRRLQPRAVTAIMGDDVRWVGNERGLGRETEWSATVLTPGTYARCEEQNKALGVKATSKDLGGRDMLVNAKELFWYPSEVDVSIRPGWFYHQQEDNQVKSLKHLTDIYFKSVGYNSVLLLNIPPDQRGRISDADVNRLKEFADYRKEIFADNRVKGGLKAWTARPGDTRVYQLKPKSEINVVMLREDISKGQRMEAFTVEALTADGWKEIAKGTTVGYKRLIRIPAVEARQLRVKVDACRLAANISEVAAYYARPLEESSAKENWNDLPRTTWKQVTAAPLVIDLGKAVDMTGFVYAPANAEAKPTMAFRYKFYISTNGRDWKEVPTTGEFSNIMHNPVPQTVSFGNKVSARYIKLDATTPDATPARVDLKEIGIRLQK</sequence>
<dbReference type="GO" id="GO:0005764">
    <property type="term" value="C:lysosome"/>
    <property type="evidence" value="ECO:0007669"/>
    <property type="project" value="TreeGrafter"/>
</dbReference>
<dbReference type="EC" id="3.2.1.51" evidence="2"/>
<feature type="domain" description="F5/8 type C" evidence="7">
    <location>
        <begin position="448"/>
        <end position="601"/>
    </location>
</feature>
<organism evidence="8 9">
    <name type="scientific">Bacteroides fragilis CL05T12C13</name>
    <dbReference type="NCBI Taxonomy" id="997881"/>
    <lineage>
        <taxon>Bacteria</taxon>
        <taxon>Pseudomonadati</taxon>
        <taxon>Bacteroidota</taxon>
        <taxon>Bacteroidia</taxon>
        <taxon>Bacteroidales</taxon>
        <taxon>Bacteroidaceae</taxon>
        <taxon>Bacteroides</taxon>
    </lineage>
</organism>
<dbReference type="PANTHER" id="PTHR10030:SF37">
    <property type="entry name" value="ALPHA-L-FUCOSIDASE-RELATED"/>
    <property type="match status" value="1"/>
</dbReference>
<dbReference type="AlphaFoldDB" id="I9KBC6"/>
<name>I9KBC6_BACFG</name>
<dbReference type="FunFam" id="3.20.20.80:FF:000052">
    <property type="entry name" value="Putative alpha-L-fucosidase 1"/>
    <property type="match status" value="1"/>
</dbReference>
<dbReference type="SUPFAM" id="SSF51445">
    <property type="entry name" value="(Trans)glycosidases"/>
    <property type="match status" value="1"/>
</dbReference>
<dbReference type="Pfam" id="PF00754">
    <property type="entry name" value="F5_F8_type_C"/>
    <property type="match status" value="1"/>
</dbReference>
<comment type="similarity">
    <text evidence="1">Belongs to the glycosyl hydrolase 29 family.</text>
</comment>
<dbReference type="InterPro" id="IPR000421">
    <property type="entry name" value="FA58C"/>
</dbReference>
<dbReference type="PANTHER" id="PTHR10030">
    <property type="entry name" value="ALPHA-L-FUCOSIDASE"/>
    <property type="match status" value="1"/>
</dbReference>
<dbReference type="InterPro" id="IPR008979">
    <property type="entry name" value="Galactose-bd-like_sf"/>
</dbReference>
<reference evidence="8 9" key="1">
    <citation type="submission" date="2012-02" db="EMBL/GenBank/DDBJ databases">
        <title>The Genome Sequence of Bacteroides fragilis CL05T12C13.</title>
        <authorList>
            <consortium name="The Broad Institute Genome Sequencing Platform"/>
            <person name="Earl A."/>
            <person name="Ward D."/>
            <person name="Feldgarden M."/>
            <person name="Gevers D."/>
            <person name="Zitomersky N.L."/>
            <person name="Coyne M.J."/>
            <person name="Comstock L.E."/>
            <person name="Young S.K."/>
            <person name="Zeng Q."/>
            <person name="Gargeya S."/>
            <person name="Fitzgerald M."/>
            <person name="Haas B."/>
            <person name="Abouelleil A."/>
            <person name="Alvarado L."/>
            <person name="Arachchi H.M."/>
            <person name="Berlin A."/>
            <person name="Chapman S.B."/>
            <person name="Gearin G."/>
            <person name="Goldberg J."/>
            <person name="Griggs A."/>
            <person name="Gujja S."/>
            <person name="Hansen M."/>
            <person name="Heiman D."/>
            <person name="Howarth C."/>
            <person name="Larimer J."/>
            <person name="Lui A."/>
            <person name="MacDonald P.J.P."/>
            <person name="McCowen C."/>
            <person name="Montmayeur A."/>
            <person name="Murphy C."/>
            <person name="Neiman D."/>
            <person name="Pearson M."/>
            <person name="Priest M."/>
            <person name="Roberts A."/>
            <person name="Saif S."/>
            <person name="Shea T."/>
            <person name="Sisk P."/>
            <person name="Stolte C."/>
            <person name="Sykes S."/>
            <person name="Wortman J."/>
            <person name="Nusbaum C."/>
            <person name="Birren B."/>
        </authorList>
    </citation>
    <scope>NUCLEOTIDE SEQUENCE [LARGE SCALE GENOMIC DNA]</scope>
    <source>
        <strain evidence="8 9">CL05T12C13</strain>
    </source>
</reference>
<accession>I9KBC6</accession>
<dbReference type="Gene3D" id="3.20.20.80">
    <property type="entry name" value="Glycosidases"/>
    <property type="match status" value="1"/>
</dbReference>
<evidence type="ECO:0000313" key="8">
    <source>
        <dbReference type="EMBL" id="EIY97214.1"/>
    </source>
</evidence>
<evidence type="ECO:0000313" key="9">
    <source>
        <dbReference type="Proteomes" id="UP000003917"/>
    </source>
</evidence>
<dbReference type="PATRIC" id="fig|997881.3.peg.2514"/>
<evidence type="ECO:0000259" key="7">
    <source>
        <dbReference type="PROSITE" id="PS50022"/>
    </source>
</evidence>
<keyword evidence="4" id="KW-0378">Hydrolase</keyword>
<dbReference type="Proteomes" id="UP000003917">
    <property type="component" value="Unassembled WGS sequence"/>
</dbReference>
<keyword evidence="3 6" id="KW-0732">Signal</keyword>
<dbReference type="InterPro" id="IPR057739">
    <property type="entry name" value="Glyco_hydro_29_N"/>
</dbReference>
<dbReference type="HOGENOM" id="CLU_002934_7_0_10"/>
<dbReference type="GO" id="GO:0004560">
    <property type="term" value="F:alpha-L-fucosidase activity"/>
    <property type="evidence" value="ECO:0007669"/>
    <property type="project" value="InterPro"/>
</dbReference>
<dbReference type="GO" id="GO:0016139">
    <property type="term" value="P:glycoside catabolic process"/>
    <property type="evidence" value="ECO:0007669"/>
    <property type="project" value="TreeGrafter"/>
</dbReference>
<evidence type="ECO:0000256" key="1">
    <source>
        <dbReference type="ARBA" id="ARBA00007951"/>
    </source>
</evidence>
<dbReference type="SMART" id="SM00812">
    <property type="entry name" value="Alpha_L_fucos"/>
    <property type="match status" value="1"/>
</dbReference>
<dbReference type="RefSeq" id="WP_005802860.1">
    <property type="nucleotide sequence ID" value="NZ_JH724194.1"/>
</dbReference>
<dbReference type="PROSITE" id="PS50022">
    <property type="entry name" value="FA58C_3"/>
    <property type="match status" value="1"/>
</dbReference>
<dbReference type="InterPro" id="IPR000933">
    <property type="entry name" value="Glyco_hydro_29"/>
</dbReference>
<feature type="signal peptide" evidence="6">
    <location>
        <begin position="1"/>
        <end position="20"/>
    </location>
</feature>
<dbReference type="SUPFAM" id="SSF49785">
    <property type="entry name" value="Galactose-binding domain-like"/>
    <property type="match status" value="1"/>
</dbReference>
<dbReference type="InterPro" id="IPR017853">
    <property type="entry name" value="GH"/>
</dbReference>
<protein>
    <recommendedName>
        <fullName evidence="2">alpha-L-fucosidase</fullName>
        <ecNumber evidence="2">3.2.1.51</ecNumber>
    </recommendedName>
</protein>
<proteinExistence type="inferred from homology"/>
<dbReference type="Pfam" id="PF01120">
    <property type="entry name" value="Alpha_L_fucos"/>
    <property type="match status" value="1"/>
</dbReference>
<dbReference type="Gene3D" id="2.60.120.260">
    <property type="entry name" value="Galactose-binding domain-like"/>
    <property type="match status" value="2"/>
</dbReference>
<keyword evidence="5" id="KW-0326">Glycosidase</keyword>
<gene>
    <name evidence="8" type="ORF">HMPREF1080_02395</name>
</gene>